<dbReference type="Gene3D" id="2.30.30.380">
    <property type="entry name" value="Zn-finger domain of Sec23/24"/>
    <property type="match status" value="1"/>
</dbReference>
<dbReference type="InterPro" id="IPR036175">
    <property type="entry name" value="Sec23/24_helical_dom_sf"/>
</dbReference>
<evidence type="ECO:0000259" key="17">
    <source>
        <dbReference type="Pfam" id="PF04810"/>
    </source>
</evidence>
<dbReference type="InterPro" id="IPR037364">
    <property type="entry name" value="Sec23"/>
</dbReference>
<keyword evidence="12 14" id="KW-0968">Cytoplasmic vesicle</keyword>
<dbReference type="Pfam" id="PF04815">
    <property type="entry name" value="Sec23_helical"/>
    <property type="match status" value="1"/>
</dbReference>
<dbReference type="SUPFAM" id="SSF81995">
    <property type="entry name" value="beta-sandwich domain of Sec23/24"/>
    <property type="match status" value="1"/>
</dbReference>
<evidence type="ECO:0000256" key="2">
    <source>
        <dbReference type="ARBA" id="ARBA00009210"/>
    </source>
</evidence>
<dbReference type="GO" id="GO:0030127">
    <property type="term" value="C:COPII vesicle coat"/>
    <property type="evidence" value="ECO:0007669"/>
    <property type="project" value="InterPro"/>
</dbReference>
<dbReference type="InterPro" id="IPR036180">
    <property type="entry name" value="Gelsolin-like_dom_sf"/>
</dbReference>
<keyword evidence="6 14" id="KW-0256">Endoplasmic reticulum</keyword>
<dbReference type="SUPFAM" id="SSF53300">
    <property type="entry name" value="vWA-like"/>
    <property type="match status" value="1"/>
</dbReference>
<keyword evidence="11 14" id="KW-0472">Membrane</keyword>
<dbReference type="InterPro" id="IPR037550">
    <property type="entry name" value="Sec23_C"/>
</dbReference>
<comment type="caution">
    <text evidence="21">The sequence shown here is derived from an EMBL/GenBank/DDBJ whole genome shotgun (WGS) entry which is preliminary data.</text>
</comment>
<dbReference type="Gene3D" id="1.20.120.730">
    <property type="entry name" value="Sec23/Sec24 helical domain"/>
    <property type="match status" value="1"/>
</dbReference>
<name>A0AAE1GNU1_PETCI</name>
<dbReference type="GO" id="GO:0005789">
    <property type="term" value="C:endoplasmic reticulum membrane"/>
    <property type="evidence" value="ECO:0007669"/>
    <property type="project" value="UniProtKB-SubCell"/>
</dbReference>
<feature type="domain" description="Zinc finger Sec23/Sec24-type" evidence="17">
    <location>
        <begin position="226"/>
        <end position="266"/>
    </location>
</feature>
<evidence type="ECO:0000256" key="11">
    <source>
        <dbReference type="ARBA" id="ARBA00023136"/>
    </source>
</evidence>
<feature type="domain" description="Sec23/Sec24 beta-sandwich" evidence="20">
    <location>
        <begin position="576"/>
        <end position="678"/>
    </location>
</feature>
<dbReference type="InterPro" id="IPR006896">
    <property type="entry name" value="Sec23/24_trunk_dom"/>
</dbReference>
<feature type="non-terminal residue" evidence="21">
    <location>
        <position position="938"/>
    </location>
</feature>
<dbReference type="InterPro" id="IPR007123">
    <property type="entry name" value="Gelsolin-like_dom"/>
</dbReference>
<keyword evidence="14" id="KW-0963">Cytoplasm</keyword>
<dbReference type="GO" id="GO:0006886">
    <property type="term" value="P:intracellular protein transport"/>
    <property type="evidence" value="ECO:0007669"/>
    <property type="project" value="InterPro"/>
</dbReference>
<dbReference type="FunFam" id="3.40.20.10:FF:000041">
    <property type="entry name" value="Protein transport protein SEC23"/>
    <property type="match status" value="1"/>
</dbReference>
<dbReference type="GO" id="GO:0090110">
    <property type="term" value="P:COPII-coated vesicle cargo loading"/>
    <property type="evidence" value="ECO:0007669"/>
    <property type="project" value="TreeGrafter"/>
</dbReference>
<evidence type="ECO:0000256" key="15">
    <source>
        <dbReference type="SAM" id="MobiDB-lite"/>
    </source>
</evidence>
<feature type="region of interest" description="Disordered" evidence="15">
    <location>
        <begin position="78"/>
        <end position="172"/>
    </location>
</feature>
<dbReference type="Gene3D" id="2.60.40.1670">
    <property type="entry name" value="beta-sandwich domain of Sec23/24"/>
    <property type="match status" value="1"/>
</dbReference>
<dbReference type="FunFam" id="2.30.30.380:FF:000001">
    <property type="entry name" value="Protein transport protein SEC23"/>
    <property type="match status" value="1"/>
</dbReference>
<dbReference type="GO" id="GO:0000139">
    <property type="term" value="C:Golgi membrane"/>
    <property type="evidence" value="ECO:0007669"/>
    <property type="project" value="UniProtKB-SubCell"/>
</dbReference>
<feature type="domain" description="Sec23/Sec24 trunk" evidence="18">
    <location>
        <begin position="295"/>
        <end position="565"/>
    </location>
</feature>
<evidence type="ECO:0000256" key="4">
    <source>
        <dbReference type="ARBA" id="ARBA00022448"/>
    </source>
</evidence>
<evidence type="ECO:0000259" key="16">
    <source>
        <dbReference type="Pfam" id="PF00626"/>
    </source>
</evidence>
<evidence type="ECO:0000256" key="1">
    <source>
        <dbReference type="ARBA" id="ARBA00004255"/>
    </source>
</evidence>
<gene>
    <name evidence="21" type="ORF">Pcinc_001159</name>
</gene>
<dbReference type="SUPFAM" id="SSF82919">
    <property type="entry name" value="Zn-finger domain of Sec23/24"/>
    <property type="match status" value="1"/>
</dbReference>
<dbReference type="Pfam" id="PF04810">
    <property type="entry name" value="zf-Sec23_Sec24"/>
    <property type="match status" value="1"/>
</dbReference>
<keyword evidence="9 14" id="KW-0653">Protein transport</keyword>
<dbReference type="FunFam" id="3.40.50.410:FF:000008">
    <property type="entry name" value="Protein transport protein SEC23"/>
    <property type="match status" value="1"/>
</dbReference>
<proteinExistence type="inferred from homology"/>
<dbReference type="AlphaFoldDB" id="A0AAE1GNU1"/>
<dbReference type="InterPro" id="IPR006895">
    <property type="entry name" value="Znf_Sec23_Sec24"/>
</dbReference>
<dbReference type="Pfam" id="PF00626">
    <property type="entry name" value="Gelsolin"/>
    <property type="match status" value="1"/>
</dbReference>
<dbReference type="GO" id="GO:0005096">
    <property type="term" value="F:GTPase activator activity"/>
    <property type="evidence" value="ECO:0007669"/>
    <property type="project" value="TreeGrafter"/>
</dbReference>
<evidence type="ECO:0000256" key="10">
    <source>
        <dbReference type="ARBA" id="ARBA00023034"/>
    </source>
</evidence>
<comment type="subcellular location">
    <subcellularLocation>
        <location evidence="14">Cytoplasmic vesicle</location>
        <location evidence="14">COPII-coated vesicle membrane</location>
        <topology evidence="14">Peripheral membrane protein</topology>
        <orientation evidence="14">Cytoplasmic side</orientation>
    </subcellularLocation>
    <subcellularLocation>
        <location evidence="14">Endoplasmic reticulum membrane</location>
        <topology evidence="14">Peripheral membrane protein</topology>
        <orientation evidence="14">Cytoplasmic side</orientation>
    </subcellularLocation>
    <subcellularLocation>
        <location evidence="1">Golgi apparatus membrane</location>
        <topology evidence="1">Peripheral membrane protein</topology>
        <orientation evidence="1">Cytoplasmic side</orientation>
    </subcellularLocation>
</comment>
<keyword evidence="8 14" id="KW-0931">ER-Golgi transport</keyword>
<dbReference type="SUPFAM" id="SSF82754">
    <property type="entry name" value="C-terminal, gelsolin-like domain of Sec23/24"/>
    <property type="match status" value="1"/>
</dbReference>
<evidence type="ECO:0000313" key="21">
    <source>
        <dbReference type="EMBL" id="KAK3895114.1"/>
    </source>
</evidence>
<evidence type="ECO:0000256" key="6">
    <source>
        <dbReference type="ARBA" id="ARBA00022824"/>
    </source>
</evidence>
<evidence type="ECO:0000256" key="5">
    <source>
        <dbReference type="ARBA" id="ARBA00022723"/>
    </source>
</evidence>
<dbReference type="Gene3D" id="3.40.20.10">
    <property type="entry name" value="Severin"/>
    <property type="match status" value="1"/>
</dbReference>
<sequence length="938" mass="106185">ESTGTLSVPVLGSGYLFCQARDVTTNNNTHYWDYYVHWDIPEKAKNDSNVFSLGDKYLMPRSYLEVKMYGYQQQAMASQQYQQQQPPGPDQYQQQQGYQPQAGYQQQQQQQPQQQQQGYQPQQQQQQGYQPQQQQYGQQQPQQQQQGYQPQQQQDQYGGQQQSQSQPQQASFQEFIETQESKEGVRFSWNVWPSSRIEATRMVVPVAATYTPLKKRDDLPTICYEPLKCTQMQCGAILNPLCQVDFRSKMWVCCFCFQRNPFPSAYASISEQSQPAELFPTYSTIEYTIMRQQNLPPIFLFLVDTCVDEEELNALKESITMSLSLMPANALVGLITFGRHVYVHVLANEVMRRQYVFPGMKDQTAKTVQEYLGVGLKTSAQAQQQQMPGQAAPAPQPGQMNNRFLQPVQECEMMLQDILADLRRDPWPVNTGKRPLRASGAALSIAIGLLEACYPNTGGRILTFLGGACSYGPGMVVDDDLRKPIRSHHDIEKDNCQYMKKAVKFYEGLAKCVSENGHVVDLYACALDQVGLHEMKYCSNYTGGHMVLGDSFNSSLFRTTFQRVFARDEKGNLEMAFNASLEVKTSRELKIAGALGPCVSGNEKGPNVAEMEIGIGNTTKWKMCGITPSTTVSIFFEVANQQGSDVPGGRGHVQFITHYQHPSGKTIVRVTTVARNWADPQSGQQYIALGFDQEAAAVLMARLAVHRSETDQDGTDVLRWVDRMLIRLCQKFGEFTPNDPTSYRFQENFSLYPQFMFHLRRSQFLQVFNNSPDETSFYRCMLNRECVTECLTMIQPVLYSYSFNGIEAVMLDTSSIQPDRVLLLDTFFLVLIFLGETMAAWKKEGYHEQEEYASFKELLQSPADDSQDILATRFPIPRYVETEQGGSQARFLLSKVNPSQTHNNVMYGGDGGSPVLTDDVSLQVFMEHLKKLAVTSNA</sequence>
<dbReference type="GO" id="GO:0008270">
    <property type="term" value="F:zinc ion binding"/>
    <property type="evidence" value="ECO:0007669"/>
    <property type="project" value="InterPro"/>
</dbReference>
<dbReference type="PANTHER" id="PTHR11141:SF0">
    <property type="entry name" value="PROTEIN TRANSPORT PROTEIN SEC23"/>
    <property type="match status" value="1"/>
</dbReference>
<dbReference type="FunFam" id="1.20.120.730:FF:000005">
    <property type="entry name" value="Protein transport protein SEC23"/>
    <property type="match status" value="1"/>
</dbReference>
<reference evidence="21" key="1">
    <citation type="submission" date="2023-10" db="EMBL/GenBank/DDBJ databases">
        <title>Genome assemblies of two species of porcelain crab, Petrolisthes cinctipes and Petrolisthes manimaculis (Anomura: Porcellanidae).</title>
        <authorList>
            <person name="Angst P."/>
        </authorList>
    </citation>
    <scope>NUCLEOTIDE SEQUENCE</scope>
    <source>
        <strain evidence="21">PB745_01</strain>
        <tissue evidence="21">Gill</tissue>
    </source>
</reference>
<evidence type="ECO:0000256" key="8">
    <source>
        <dbReference type="ARBA" id="ARBA00022892"/>
    </source>
</evidence>
<keyword evidence="4 14" id="KW-0813">Transport</keyword>
<evidence type="ECO:0000259" key="20">
    <source>
        <dbReference type="Pfam" id="PF08033"/>
    </source>
</evidence>
<evidence type="ECO:0000256" key="12">
    <source>
        <dbReference type="ARBA" id="ARBA00023329"/>
    </source>
</evidence>
<keyword evidence="7 14" id="KW-0862">Zinc</keyword>
<evidence type="ECO:0000256" key="3">
    <source>
        <dbReference type="ARBA" id="ARBA00021212"/>
    </source>
</evidence>
<keyword evidence="10" id="KW-0333">Golgi apparatus</keyword>
<dbReference type="GO" id="GO:0070971">
    <property type="term" value="C:endoplasmic reticulum exit site"/>
    <property type="evidence" value="ECO:0007669"/>
    <property type="project" value="TreeGrafter"/>
</dbReference>
<feature type="domain" description="Gelsolin-like" evidence="16">
    <location>
        <begin position="807"/>
        <end position="892"/>
    </location>
</feature>
<dbReference type="EMBL" id="JAWQEG010000067">
    <property type="protein sequence ID" value="KAK3895114.1"/>
    <property type="molecule type" value="Genomic_DNA"/>
</dbReference>
<keyword evidence="22" id="KW-1185">Reference proteome</keyword>
<comment type="similarity">
    <text evidence="2 14">Belongs to the SEC23/SEC24 family. SEC23 subfamily.</text>
</comment>
<dbReference type="CDD" id="cd11287">
    <property type="entry name" value="Sec23_C"/>
    <property type="match status" value="1"/>
</dbReference>
<comment type="function">
    <text evidence="13 14">Component of the coat protein complex II (COPII) which promotes the formation of transport vesicles from the endoplasmic reticulum (ER). The coat has two main functions, the physical deformation of the endoplasmic reticulum membrane into vesicles and the selection of cargo molecules.</text>
</comment>
<dbReference type="Pfam" id="PF08033">
    <property type="entry name" value="Sec23_BS"/>
    <property type="match status" value="1"/>
</dbReference>
<evidence type="ECO:0000259" key="19">
    <source>
        <dbReference type="Pfam" id="PF04815"/>
    </source>
</evidence>
<dbReference type="Proteomes" id="UP001286313">
    <property type="component" value="Unassembled WGS sequence"/>
</dbReference>
<dbReference type="Pfam" id="PF04811">
    <property type="entry name" value="Sec23_trunk"/>
    <property type="match status" value="1"/>
</dbReference>
<keyword evidence="5 14" id="KW-0479">Metal-binding</keyword>
<dbReference type="InterPro" id="IPR006900">
    <property type="entry name" value="Sec23/24_helical_dom"/>
</dbReference>
<dbReference type="PANTHER" id="PTHR11141">
    <property type="entry name" value="PROTEIN TRANSPORT PROTEIN SEC23"/>
    <property type="match status" value="1"/>
</dbReference>
<evidence type="ECO:0000313" key="22">
    <source>
        <dbReference type="Proteomes" id="UP001286313"/>
    </source>
</evidence>
<feature type="domain" description="Sec23/Sec24 helical" evidence="19">
    <location>
        <begin position="692"/>
        <end position="791"/>
    </location>
</feature>
<dbReference type="InterPro" id="IPR036174">
    <property type="entry name" value="Znf_Sec23_Sec24_sf"/>
</dbReference>
<protein>
    <recommendedName>
        <fullName evidence="3 14">Protein transport protein SEC23</fullName>
    </recommendedName>
</protein>
<evidence type="ECO:0000256" key="7">
    <source>
        <dbReference type="ARBA" id="ARBA00022833"/>
    </source>
</evidence>
<dbReference type="InterPro" id="IPR029006">
    <property type="entry name" value="ADF-H/Gelsolin-like_dom_sf"/>
</dbReference>
<organism evidence="21 22">
    <name type="scientific">Petrolisthes cinctipes</name>
    <name type="common">Flat porcelain crab</name>
    <dbReference type="NCBI Taxonomy" id="88211"/>
    <lineage>
        <taxon>Eukaryota</taxon>
        <taxon>Metazoa</taxon>
        <taxon>Ecdysozoa</taxon>
        <taxon>Arthropoda</taxon>
        <taxon>Crustacea</taxon>
        <taxon>Multicrustacea</taxon>
        <taxon>Malacostraca</taxon>
        <taxon>Eumalacostraca</taxon>
        <taxon>Eucarida</taxon>
        <taxon>Decapoda</taxon>
        <taxon>Pleocyemata</taxon>
        <taxon>Anomura</taxon>
        <taxon>Galatheoidea</taxon>
        <taxon>Porcellanidae</taxon>
        <taxon>Petrolisthes</taxon>
    </lineage>
</organism>
<dbReference type="InterPro" id="IPR012990">
    <property type="entry name" value="Beta-sandwich_Sec23_24"/>
</dbReference>
<evidence type="ECO:0000256" key="14">
    <source>
        <dbReference type="RuleBase" id="RU365030"/>
    </source>
</evidence>
<dbReference type="InterPro" id="IPR036465">
    <property type="entry name" value="vWFA_dom_sf"/>
</dbReference>
<accession>A0AAE1GNU1</accession>
<evidence type="ECO:0000259" key="18">
    <source>
        <dbReference type="Pfam" id="PF04811"/>
    </source>
</evidence>
<dbReference type="FunFam" id="2.60.40.1670:FF:000006">
    <property type="entry name" value="Protein transport protein SEC23"/>
    <property type="match status" value="1"/>
</dbReference>
<dbReference type="Gene3D" id="3.40.50.410">
    <property type="entry name" value="von Willebrand factor, type A domain"/>
    <property type="match status" value="1"/>
</dbReference>
<evidence type="ECO:0000256" key="9">
    <source>
        <dbReference type="ARBA" id="ARBA00022927"/>
    </source>
</evidence>
<evidence type="ECO:0000256" key="13">
    <source>
        <dbReference type="ARBA" id="ARBA00025471"/>
    </source>
</evidence>
<dbReference type="SUPFAM" id="SSF81811">
    <property type="entry name" value="Helical domain of Sec23/24"/>
    <property type="match status" value="1"/>
</dbReference>
<feature type="compositionally biased region" description="Low complexity" evidence="15">
    <location>
        <begin position="78"/>
        <end position="169"/>
    </location>
</feature>